<gene>
    <name evidence="3" type="ORF">TSG867_LOCUS25801</name>
</gene>
<accession>A0A821A878</accession>
<dbReference type="EMBL" id="CAJOBQ010002588">
    <property type="protein sequence ID" value="CAF4568588.1"/>
    <property type="molecule type" value="Genomic_DNA"/>
</dbReference>
<proteinExistence type="predicted"/>
<dbReference type="Gene3D" id="2.60.120.260">
    <property type="entry name" value="Galactose-binding domain-like"/>
    <property type="match status" value="1"/>
</dbReference>
<keyword evidence="2" id="KW-1133">Transmembrane helix</keyword>
<comment type="caution">
    <text evidence="3">The sequence shown here is derived from an EMBL/GenBank/DDBJ whole genome shotgun (WGS) entry which is preliminary data.</text>
</comment>
<evidence type="ECO:0000313" key="4">
    <source>
        <dbReference type="Proteomes" id="UP000663862"/>
    </source>
</evidence>
<feature type="region of interest" description="Disordered" evidence="1">
    <location>
        <begin position="237"/>
        <end position="276"/>
    </location>
</feature>
<name>A0A821A878_9BILA</name>
<feature type="transmembrane region" description="Helical" evidence="2">
    <location>
        <begin position="189"/>
        <end position="222"/>
    </location>
</feature>
<keyword evidence="2" id="KW-0472">Membrane</keyword>
<keyword evidence="2" id="KW-0812">Transmembrane</keyword>
<dbReference type="AlphaFoldDB" id="A0A821A878"/>
<organism evidence="3 4">
    <name type="scientific">Rotaria socialis</name>
    <dbReference type="NCBI Taxonomy" id="392032"/>
    <lineage>
        <taxon>Eukaryota</taxon>
        <taxon>Metazoa</taxon>
        <taxon>Spiralia</taxon>
        <taxon>Gnathifera</taxon>
        <taxon>Rotifera</taxon>
        <taxon>Eurotatoria</taxon>
        <taxon>Bdelloidea</taxon>
        <taxon>Philodinida</taxon>
        <taxon>Philodinidae</taxon>
        <taxon>Rotaria</taxon>
    </lineage>
</organism>
<reference evidence="3" key="1">
    <citation type="submission" date="2021-02" db="EMBL/GenBank/DDBJ databases">
        <authorList>
            <person name="Nowell W R."/>
        </authorList>
    </citation>
    <scope>NUCLEOTIDE SEQUENCE</scope>
</reference>
<protein>
    <submittedName>
        <fullName evidence="3">Uncharacterized protein</fullName>
    </submittedName>
</protein>
<evidence type="ECO:0000256" key="2">
    <source>
        <dbReference type="SAM" id="Phobius"/>
    </source>
</evidence>
<evidence type="ECO:0000256" key="1">
    <source>
        <dbReference type="SAM" id="MobiDB-lite"/>
    </source>
</evidence>
<dbReference type="Proteomes" id="UP000663862">
    <property type="component" value="Unassembled WGS sequence"/>
</dbReference>
<sequence length="458" mass="50027">MERMSSKKTKGVVVVPIQRKRLHPFSGTPHRRTGTKIAPANINSLNGYQTAYSAQHDYNKKNEYDRTLFNEQRKKEMESTALGTIGFEMSEILSKHTKPMIQPRIIRLRSHRHRSARSKLTFNESLASFTKHDTSSILSSIPSIKLHQKQNKNRKSFRSTKINIGNEFENLSSFFENDEKKKKKQRRRIGAICLPCPMRCCFAMIVGAVLLPMGLTALLTYIFTSKHTTTMLTTSTTVTTTTSTTATSTTSTSSTTSTTTTTSTSTSSSSTSTTQQLPIPQQQLQFVFIVLATTTTTSPTTTPTPPCVPTSVGSANILYNATTGNVQYSCFAYAWTSPTTGPVTLAFQLRNDPSIWNLDDVTVYAGATEMLNNTGFETGSLSPWVRTTPNGACGGLAGGVDAFCIPFSGFYALCDESTGCADEISQQFTATAGQLYIVSFWLKSDSASAGMSVTVTLS</sequence>
<evidence type="ECO:0000313" key="3">
    <source>
        <dbReference type="EMBL" id="CAF4568588.1"/>
    </source>
</evidence>